<dbReference type="InterPro" id="IPR001307">
    <property type="entry name" value="Thiosulphate_STrfase_CS"/>
</dbReference>
<dbReference type="PANTHER" id="PTHR11364:SF27">
    <property type="entry name" value="SULFURTRANSFERASE"/>
    <property type="match status" value="1"/>
</dbReference>
<evidence type="ECO:0000256" key="2">
    <source>
        <dbReference type="ARBA" id="ARBA00022737"/>
    </source>
</evidence>
<keyword evidence="6" id="KW-1185">Reference proteome</keyword>
<evidence type="ECO:0000313" key="5">
    <source>
        <dbReference type="EMBL" id="MFB9949227.1"/>
    </source>
</evidence>
<proteinExistence type="predicted"/>
<evidence type="ECO:0000256" key="3">
    <source>
        <dbReference type="RuleBase" id="RU000507"/>
    </source>
</evidence>
<dbReference type="InterPro" id="IPR036873">
    <property type="entry name" value="Rhodanese-like_dom_sf"/>
</dbReference>
<dbReference type="PANTHER" id="PTHR11364">
    <property type="entry name" value="THIOSULFATE SULFERTANSFERASE"/>
    <property type="match status" value="1"/>
</dbReference>
<evidence type="ECO:0000313" key="6">
    <source>
        <dbReference type="Proteomes" id="UP001589692"/>
    </source>
</evidence>
<name>A0ABV6AF85_9HYPH</name>
<reference evidence="5 6" key="1">
    <citation type="submission" date="2024-09" db="EMBL/GenBank/DDBJ databases">
        <authorList>
            <person name="Sun Q."/>
            <person name="Mori K."/>
        </authorList>
    </citation>
    <scope>NUCLEOTIDE SEQUENCE [LARGE SCALE GENOMIC DNA]</scope>
    <source>
        <strain evidence="5 6">TBRC 4938</strain>
    </source>
</reference>
<feature type="domain" description="Rhodanese" evidence="4">
    <location>
        <begin position="164"/>
        <end position="279"/>
    </location>
</feature>
<comment type="caution">
    <text evidence="5">The sequence shown here is derived from an EMBL/GenBank/DDBJ whole genome shotgun (WGS) entry which is preliminary data.</text>
</comment>
<dbReference type="InterPro" id="IPR045078">
    <property type="entry name" value="TST/MPST-like"/>
</dbReference>
<keyword evidence="1 3" id="KW-0808">Transferase</keyword>
<accession>A0ABV6AF85</accession>
<evidence type="ECO:0000259" key="4">
    <source>
        <dbReference type="PROSITE" id="PS50206"/>
    </source>
</evidence>
<dbReference type="InterPro" id="IPR001763">
    <property type="entry name" value="Rhodanese-like_dom"/>
</dbReference>
<evidence type="ECO:0000256" key="1">
    <source>
        <dbReference type="ARBA" id="ARBA00022679"/>
    </source>
</evidence>
<dbReference type="SUPFAM" id="SSF52821">
    <property type="entry name" value="Rhodanese/Cell cycle control phosphatase"/>
    <property type="match status" value="2"/>
</dbReference>
<dbReference type="EMBL" id="JBHMAA010000011">
    <property type="protein sequence ID" value="MFB9949227.1"/>
    <property type="molecule type" value="Genomic_DNA"/>
</dbReference>
<dbReference type="Pfam" id="PF00581">
    <property type="entry name" value="Rhodanese"/>
    <property type="match status" value="2"/>
</dbReference>
<dbReference type="Gene3D" id="3.40.250.10">
    <property type="entry name" value="Rhodanese-like domain"/>
    <property type="match status" value="2"/>
</dbReference>
<sequence length="282" mass="29559">MTFPDSGPLVDAAWLKAHIGDPSLRLLDATFLLPGAQPSRNPADIIPGSIRFDVDAVKDPASSLPHMLPPAPVFRSEVEARGIGSDHEIVCYDREGFAGAARCWWMFRTFGHDKVRILDGGLDAWLAAGGALANAYAGYPATTFEPHPRDELVRSADDVLASLAAKTAAVLDARPAGRFQGTVPEPRPGLRSGHMPGAKSLPASSLLDASGRYLLPADELKDKFAALGTDDGPIIASCGSGMTACVIAVAAAAATGRTDVAVYDGSWTEWGARNDLPVTTGE</sequence>
<protein>
    <recommendedName>
        <fullName evidence="3">Sulfurtransferase</fullName>
    </recommendedName>
</protein>
<dbReference type="PROSITE" id="PS50206">
    <property type="entry name" value="RHODANESE_3"/>
    <property type="match status" value="2"/>
</dbReference>
<dbReference type="GO" id="GO:0016740">
    <property type="term" value="F:transferase activity"/>
    <property type="evidence" value="ECO:0007669"/>
    <property type="project" value="UniProtKB-KW"/>
</dbReference>
<feature type="domain" description="Rhodanese" evidence="4">
    <location>
        <begin position="46"/>
        <end position="134"/>
    </location>
</feature>
<organism evidence="5 6">
    <name type="scientific">Rhizobium puerariae</name>
    <dbReference type="NCBI Taxonomy" id="1585791"/>
    <lineage>
        <taxon>Bacteria</taxon>
        <taxon>Pseudomonadati</taxon>
        <taxon>Pseudomonadota</taxon>
        <taxon>Alphaproteobacteria</taxon>
        <taxon>Hyphomicrobiales</taxon>
        <taxon>Rhizobiaceae</taxon>
        <taxon>Rhizobium/Agrobacterium group</taxon>
        <taxon>Rhizobium</taxon>
    </lineage>
</organism>
<keyword evidence="2" id="KW-0677">Repeat</keyword>
<dbReference type="CDD" id="cd01449">
    <property type="entry name" value="TST_Repeat_2"/>
    <property type="match status" value="1"/>
</dbReference>
<gene>
    <name evidence="5" type="ORF">ACFFP0_10230</name>
</gene>
<dbReference type="RefSeq" id="WP_377259964.1">
    <property type="nucleotide sequence ID" value="NZ_JBHMAA010000011.1"/>
</dbReference>
<dbReference type="SMART" id="SM00450">
    <property type="entry name" value="RHOD"/>
    <property type="match status" value="2"/>
</dbReference>
<dbReference type="PROSITE" id="PS00683">
    <property type="entry name" value="RHODANESE_2"/>
    <property type="match status" value="1"/>
</dbReference>
<dbReference type="Proteomes" id="UP001589692">
    <property type="component" value="Unassembled WGS sequence"/>
</dbReference>
<dbReference type="CDD" id="cd01448">
    <property type="entry name" value="TST_Repeat_1"/>
    <property type="match status" value="1"/>
</dbReference>